<evidence type="ECO:0000256" key="3">
    <source>
        <dbReference type="ARBA" id="ARBA00023002"/>
    </source>
</evidence>
<dbReference type="InterPro" id="IPR006058">
    <property type="entry name" value="2Fe2S_fd_BS"/>
</dbReference>
<dbReference type="GO" id="GO:0016491">
    <property type="term" value="F:oxidoreductase activity"/>
    <property type="evidence" value="ECO:0007669"/>
    <property type="project" value="UniProtKB-KW"/>
</dbReference>
<dbReference type="Proteomes" id="UP000054260">
    <property type="component" value="Unassembled WGS sequence"/>
</dbReference>
<dbReference type="Gene3D" id="1.10.150.120">
    <property type="entry name" value="[2Fe-2S]-binding domain"/>
    <property type="match status" value="1"/>
</dbReference>
<comment type="caution">
    <text evidence="7">The sequence shown here is derived from an EMBL/GenBank/DDBJ whole genome shotgun (WGS) entry which is preliminary data.</text>
</comment>
<dbReference type="PROSITE" id="PS00197">
    <property type="entry name" value="2FE2S_FER_1"/>
    <property type="match status" value="1"/>
</dbReference>
<dbReference type="InterPro" id="IPR036010">
    <property type="entry name" value="2Fe-2S_ferredoxin-like_sf"/>
</dbReference>
<evidence type="ECO:0000256" key="2">
    <source>
        <dbReference type="ARBA" id="ARBA00022723"/>
    </source>
</evidence>
<dbReference type="GO" id="GO:0051537">
    <property type="term" value="F:2 iron, 2 sulfur cluster binding"/>
    <property type="evidence" value="ECO:0007669"/>
    <property type="project" value="UniProtKB-KW"/>
</dbReference>
<dbReference type="PROSITE" id="PS51085">
    <property type="entry name" value="2FE2S_FER_2"/>
    <property type="match status" value="1"/>
</dbReference>
<gene>
    <name evidence="7" type="ORF">XD86_0242</name>
    <name evidence="8" type="ORF">XE02_0620</name>
</gene>
<reference evidence="7" key="1">
    <citation type="journal article" date="2015" name="MBio">
        <title>Genome-resolved metagenomic analysis reveals roles for candidate phyla and other microbial community members in biogeochemical transformations in oil reservoirs.</title>
        <authorList>
            <person name="Hu P."/>
            <person name="Tom L."/>
            <person name="Singh A."/>
            <person name="Thomas B.C."/>
            <person name="Baker B.J."/>
            <person name="Piceno Y.M."/>
            <person name="Andersen G.L."/>
            <person name="Banfield J.F."/>
        </authorList>
    </citation>
    <scope>NUCLEOTIDE SEQUENCE [LARGE SCALE GENOMIC DNA]</scope>
    <source>
        <strain evidence="7">46_47</strain>
        <strain evidence="8">46_70</strain>
    </source>
</reference>
<dbReference type="PANTHER" id="PTHR44379">
    <property type="entry name" value="OXIDOREDUCTASE WITH IRON-SULFUR SUBUNIT"/>
    <property type="match status" value="1"/>
</dbReference>
<keyword evidence="2" id="KW-0479">Metal-binding</keyword>
<dbReference type="InterPro" id="IPR001041">
    <property type="entry name" value="2Fe-2S_ferredoxin-type"/>
</dbReference>
<dbReference type="Gene3D" id="3.10.20.30">
    <property type="match status" value="1"/>
</dbReference>
<reference evidence="9 10" key="2">
    <citation type="journal article" date="2015" name="MBio">
        <title>Genome-Resolved Metagenomic Analysis Reveals Roles for Candidate Phyla and Other Microbial Community Members in Biogeochemical Transformations in Oil Reservoirs.</title>
        <authorList>
            <person name="Hu P."/>
            <person name="Tom L."/>
            <person name="Singh A."/>
            <person name="Thomas B.C."/>
            <person name="Baker B.J."/>
            <person name="Piceno Y.M."/>
            <person name="Andersen G.L."/>
            <person name="Banfield J.F."/>
        </authorList>
    </citation>
    <scope>NUCLEOTIDE SEQUENCE [LARGE SCALE GENOMIC DNA]</scope>
</reference>
<accession>A0A117LUK6</accession>
<evidence type="ECO:0000313" key="10">
    <source>
        <dbReference type="Proteomes" id="UP000055014"/>
    </source>
</evidence>
<name>A0A117LUK6_9BACT</name>
<dbReference type="EMBL" id="LGGW01000043">
    <property type="protein sequence ID" value="KUK90255.1"/>
    <property type="molecule type" value="Genomic_DNA"/>
</dbReference>
<dbReference type="GO" id="GO:0046872">
    <property type="term" value="F:metal ion binding"/>
    <property type="evidence" value="ECO:0007669"/>
    <property type="project" value="UniProtKB-KW"/>
</dbReference>
<evidence type="ECO:0000256" key="4">
    <source>
        <dbReference type="ARBA" id="ARBA00023004"/>
    </source>
</evidence>
<keyword evidence="1" id="KW-0001">2Fe-2S</keyword>
<dbReference type="InterPro" id="IPR002888">
    <property type="entry name" value="2Fe-2S-bd"/>
</dbReference>
<dbReference type="SUPFAM" id="SSF47741">
    <property type="entry name" value="CO dehydrogenase ISP C-domain like"/>
    <property type="match status" value="1"/>
</dbReference>
<evidence type="ECO:0000313" key="8">
    <source>
        <dbReference type="EMBL" id="KUK90255.1"/>
    </source>
</evidence>
<keyword evidence="5" id="KW-0411">Iron-sulfur</keyword>
<dbReference type="Proteomes" id="UP000055014">
    <property type="component" value="Unassembled WGS sequence"/>
</dbReference>
<evidence type="ECO:0000313" key="7">
    <source>
        <dbReference type="EMBL" id="KUK68351.1"/>
    </source>
</evidence>
<dbReference type="InterPro" id="IPR051452">
    <property type="entry name" value="Diverse_Oxidoreductases"/>
</dbReference>
<dbReference type="InterPro" id="IPR012675">
    <property type="entry name" value="Beta-grasp_dom_sf"/>
</dbReference>
<dbReference type="PANTHER" id="PTHR44379:SF5">
    <property type="entry name" value="OXIDOREDUCTASE WITH IRON-SULFUR SUBUNIT"/>
    <property type="match status" value="1"/>
</dbReference>
<feature type="domain" description="2Fe-2S ferredoxin-type" evidence="6">
    <location>
        <begin position="4"/>
        <end position="79"/>
    </location>
</feature>
<proteinExistence type="predicted"/>
<dbReference type="AlphaFoldDB" id="A0A117LUK6"/>
<dbReference type="EMBL" id="LGGH01000019">
    <property type="protein sequence ID" value="KUK68351.1"/>
    <property type="molecule type" value="Genomic_DNA"/>
</dbReference>
<evidence type="ECO:0000256" key="5">
    <source>
        <dbReference type="ARBA" id="ARBA00023014"/>
    </source>
</evidence>
<evidence type="ECO:0000256" key="1">
    <source>
        <dbReference type="ARBA" id="ARBA00022714"/>
    </source>
</evidence>
<keyword evidence="3" id="KW-0560">Oxidoreductase</keyword>
<keyword evidence="4" id="KW-0408">Iron</keyword>
<protein>
    <submittedName>
        <fullName evidence="7">Aerobic-type carbon monoxide dehydrogenase, small subunit CoxS/CutS-like protein</fullName>
    </submittedName>
</protein>
<sequence>MKDKYVTLTINGRKTTRVVEDRTTLLTALREYGVTSLKRGCEEGECGACTVIMNGLPQKSCLILAREAEGAEILTVEGLVEKGRLHPIQQAFIDEGAIQCGYCTPGMVMTTYSLLSKNPSPEEEEIREALSGNICRCTGYLSIIRAVKKSADILSGKAKGGEACEDY</sequence>
<dbReference type="FunFam" id="1.10.150.120:FF:000003">
    <property type="entry name" value="Carbon monoxide dehydrogenase, small subunit"/>
    <property type="match status" value="1"/>
</dbReference>
<evidence type="ECO:0000313" key="9">
    <source>
        <dbReference type="Proteomes" id="UP000054260"/>
    </source>
</evidence>
<evidence type="ECO:0000259" key="6">
    <source>
        <dbReference type="PROSITE" id="PS51085"/>
    </source>
</evidence>
<dbReference type="SUPFAM" id="SSF54292">
    <property type="entry name" value="2Fe-2S ferredoxin-like"/>
    <property type="match status" value="1"/>
</dbReference>
<dbReference type="Pfam" id="PF01799">
    <property type="entry name" value="Fer2_2"/>
    <property type="match status" value="1"/>
</dbReference>
<organism evidence="7 9">
    <name type="scientific">Mesotoga infera</name>
    <dbReference type="NCBI Taxonomy" id="1236046"/>
    <lineage>
        <taxon>Bacteria</taxon>
        <taxon>Thermotogati</taxon>
        <taxon>Thermotogota</taxon>
        <taxon>Thermotogae</taxon>
        <taxon>Kosmotogales</taxon>
        <taxon>Kosmotogaceae</taxon>
        <taxon>Mesotoga</taxon>
    </lineage>
</organism>
<dbReference type="Pfam" id="PF00111">
    <property type="entry name" value="Fer2"/>
    <property type="match status" value="1"/>
</dbReference>
<dbReference type="PATRIC" id="fig|1236046.5.peg.167"/>
<dbReference type="CDD" id="cd00207">
    <property type="entry name" value="fer2"/>
    <property type="match status" value="1"/>
</dbReference>
<dbReference type="InterPro" id="IPR036884">
    <property type="entry name" value="2Fe-2S-bd_dom_sf"/>
</dbReference>